<dbReference type="PANTHER" id="PTHR48020">
    <property type="entry name" value="PROTON MYO-INOSITOL COTRANSPORTER"/>
    <property type="match status" value="1"/>
</dbReference>
<dbReference type="InterPro" id="IPR036259">
    <property type="entry name" value="MFS_trans_sf"/>
</dbReference>
<evidence type="ECO:0000313" key="12">
    <source>
        <dbReference type="Proteomes" id="UP001233271"/>
    </source>
</evidence>
<evidence type="ECO:0000256" key="3">
    <source>
        <dbReference type="ARBA" id="ARBA00022448"/>
    </source>
</evidence>
<dbReference type="SUPFAM" id="SSF53639">
    <property type="entry name" value="AraD/HMP-PK domain-like"/>
    <property type="match status" value="1"/>
</dbReference>
<proteinExistence type="inferred from homology"/>
<comment type="similarity">
    <text evidence="2">Belongs to the major facilitator superfamily. Sugar transporter (TC 2.A.1.1) family.</text>
</comment>
<accession>A0AA48IBM3</accession>
<comment type="catalytic activity">
    <reaction evidence="8">
        <text>myo-inositol(out) + H(+)(out) = myo-inositol(in) + H(+)(in)</text>
        <dbReference type="Rhea" id="RHEA:60364"/>
        <dbReference type="ChEBI" id="CHEBI:15378"/>
        <dbReference type="ChEBI" id="CHEBI:17268"/>
    </reaction>
</comment>
<evidence type="ECO:0000256" key="4">
    <source>
        <dbReference type="ARBA" id="ARBA00022475"/>
    </source>
</evidence>
<evidence type="ECO:0000256" key="6">
    <source>
        <dbReference type="ARBA" id="ARBA00022989"/>
    </source>
</evidence>
<dbReference type="FunFam" id="1.20.1250.20:FF:000073">
    <property type="entry name" value="MFS myo-inositol transporter, putative"/>
    <property type="match status" value="1"/>
</dbReference>
<dbReference type="PROSITE" id="PS00217">
    <property type="entry name" value="SUGAR_TRANSPORT_2"/>
    <property type="match status" value="1"/>
</dbReference>
<dbReference type="InterPro" id="IPR005828">
    <property type="entry name" value="MFS_sugar_transport-like"/>
</dbReference>
<keyword evidence="5 9" id="KW-0812">Transmembrane</keyword>
<dbReference type="PRINTS" id="PR00171">
    <property type="entry name" value="SUGRTRNSPORT"/>
</dbReference>
<dbReference type="PROSITE" id="PS50850">
    <property type="entry name" value="MFS"/>
    <property type="match status" value="1"/>
</dbReference>
<dbReference type="EMBL" id="AP028212">
    <property type="protein sequence ID" value="BEI87856.1"/>
    <property type="molecule type" value="Genomic_DNA"/>
</dbReference>
<evidence type="ECO:0000256" key="5">
    <source>
        <dbReference type="ARBA" id="ARBA00022692"/>
    </source>
</evidence>
<evidence type="ECO:0000259" key="10">
    <source>
        <dbReference type="PROSITE" id="PS50850"/>
    </source>
</evidence>
<reference evidence="11" key="1">
    <citation type="journal article" date="2023" name="BMC Genomics">
        <title>Chromosome-level genome assemblies of Cutaneotrichosporon spp. (Trichosporonales, Basidiomycota) reveal imbalanced evolution between nucleotide sequences and chromosome synteny.</title>
        <authorList>
            <person name="Kobayashi Y."/>
            <person name="Kayamori A."/>
            <person name="Aoki K."/>
            <person name="Shiwa Y."/>
            <person name="Matsutani M."/>
            <person name="Fujita N."/>
            <person name="Sugita T."/>
            <person name="Iwasaki W."/>
            <person name="Tanaka N."/>
            <person name="Takashima M."/>
        </authorList>
    </citation>
    <scope>NUCLEOTIDE SEQUENCE</scope>
    <source>
        <strain evidence="11">HIS019</strain>
    </source>
</reference>
<dbReference type="Proteomes" id="UP001233271">
    <property type="component" value="Chromosome 1"/>
</dbReference>
<evidence type="ECO:0000256" key="2">
    <source>
        <dbReference type="ARBA" id="ARBA00010992"/>
    </source>
</evidence>
<organism evidence="11 12">
    <name type="scientific">Cutaneotrichosporon cavernicola</name>
    <dbReference type="NCBI Taxonomy" id="279322"/>
    <lineage>
        <taxon>Eukaryota</taxon>
        <taxon>Fungi</taxon>
        <taxon>Dikarya</taxon>
        <taxon>Basidiomycota</taxon>
        <taxon>Agaricomycotina</taxon>
        <taxon>Tremellomycetes</taxon>
        <taxon>Trichosporonales</taxon>
        <taxon>Trichosporonaceae</taxon>
        <taxon>Cutaneotrichosporon</taxon>
    </lineage>
</organism>
<dbReference type="GO" id="GO:0005886">
    <property type="term" value="C:plasma membrane"/>
    <property type="evidence" value="ECO:0007669"/>
    <property type="project" value="UniProtKB-SubCell"/>
</dbReference>
<dbReference type="AlphaFoldDB" id="A0AA48IBM3"/>
<feature type="transmembrane region" description="Helical" evidence="9">
    <location>
        <begin position="203"/>
        <end position="224"/>
    </location>
</feature>
<dbReference type="Gene3D" id="1.20.1250.20">
    <property type="entry name" value="MFS general substrate transporter like domains"/>
    <property type="match status" value="1"/>
</dbReference>
<keyword evidence="3" id="KW-0813">Transport</keyword>
<feature type="transmembrane region" description="Helical" evidence="9">
    <location>
        <begin position="361"/>
        <end position="379"/>
    </location>
</feature>
<evidence type="ECO:0000256" key="1">
    <source>
        <dbReference type="ARBA" id="ARBA00004651"/>
    </source>
</evidence>
<feature type="transmembrane region" description="Helical" evidence="9">
    <location>
        <begin position="116"/>
        <end position="136"/>
    </location>
</feature>
<dbReference type="SMART" id="SM01007">
    <property type="entry name" value="Aldolase_II"/>
    <property type="match status" value="1"/>
</dbReference>
<feature type="transmembrane region" description="Helical" evidence="9">
    <location>
        <begin position="437"/>
        <end position="461"/>
    </location>
</feature>
<feature type="transmembrane region" description="Helical" evidence="9">
    <location>
        <begin position="399"/>
        <end position="416"/>
    </location>
</feature>
<feature type="transmembrane region" description="Helical" evidence="9">
    <location>
        <begin position="142"/>
        <end position="162"/>
    </location>
</feature>
<feature type="transmembrane region" description="Helical" evidence="9">
    <location>
        <begin position="44"/>
        <end position="61"/>
    </location>
</feature>
<keyword evidence="12" id="KW-1185">Reference proteome</keyword>
<dbReference type="SUPFAM" id="SSF103473">
    <property type="entry name" value="MFS general substrate transporter"/>
    <property type="match status" value="1"/>
</dbReference>
<dbReference type="NCBIfam" id="NF004855">
    <property type="entry name" value="PRK06208.1"/>
    <property type="match status" value="1"/>
</dbReference>
<keyword evidence="7 9" id="KW-0472">Membrane</keyword>
<dbReference type="Gene3D" id="3.40.225.10">
    <property type="entry name" value="Class II aldolase/adducin N-terminal domain"/>
    <property type="match status" value="1"/>
</dbReference>
<dbReference type="InterPro" id="IPR036409">
    <property type="entry name" value="Aldolase_II/adducin_N_sf"/>
</dbReference>
<feature type="transmembrane region" description="Helical" evidence="9">
    <location>
        <begin position="174"/>
        <end position="197"/>
    </location>
</feature>
<evidence type="ECO:0000256" key="8">
    <source>
        <dbReference type="ARBA" id="ARBA00049119"/>
    </source>
</evidence>
<evidence type="ECO:0000313" key="11">
    <source>
        <dbReference type="EMBL" id="BEI87856.1"/>
    </source>
</evidence>
<name>A0AA48IBM3_9TREE</name>
<feature type="transmembrane region" description="Helical" evidence="9">
    <location>
        <begin position="467"/>
        <end position="485"/>
    </location>
</feature>
<dbReference type="GeneID" id="85491727"/>
<dbReference type="GO" id="GO:1904679">
    <property type="term" value="P:myo-inositol import across plasma membrane"/>
    <property type="evidence" value="ECO:0007669"/>
    <property type="project" value="UniProtKB-ARBA"/>
</dbReference>
<keyword evidence="4" id="KW-1003">Cell membrane</keyword>
<dbReference type="GO" id="GO:0005365">
    <property type="term" value="F:myo-inositol transmembrane transporter activity"/>
    <property type="evidence" value="ECO:0007669"/>
    <property type="project" value="UniProtKB-ARBA"/>
</dbReference>
<comment type="subcellular location">
    <subcellularLocation>
        <location evidence="1">Cell membrane</location>
        <topology evidence="1">Multi-pass membrane protein</topology>
    </subcellularLocation>
</comment>
<dbReference type="InterPro" id="IPR003663">
    <property type="entry name" value="Sugar/inositol_transpt"/>
</dbReference>
<dbReference type="InterPro" id="IPR001303">
    <property type="entry name" value="Aldolase_II/adducin_N"/>
</dbReference>
<dbReference type="RefSeq" id="XP_060453122.1">
    <property type="nucleotide sequence ID" value="XM_060601833.1"/>
</dbReference>
<dbReference type="PANTHER" id="PTHR48020:SF12">
    <property type="entry name" value="PROTON MYO-INOSITOL COTRANSPORTER"/>
    <property type="match status" value="1"/>
</dbReference>
<keyword evidence="6 9" id="KW-1133">Transmembrane helix</keyword>
<dbReference type="NCBIfam" id="TIGR00879">
    <property type="entry name" value="SP"/>
    <property type="match status" value="1"/>
</dbReference>
<dbReference type="FunFam" id="3.40.225.10:FF:000009">
    <property type="entry name" value="Class II aldolase/adducin N-terminal"/>
    <property type="match status" value="1"/>
</dbReference>
<dbReference type="Pfam" id="PF00083">
    <property type="entry name" value="Sugar_tr"/>
    <property type="match status" value="1"/>
</dbReference>
<dbReference type="InterPro" id="IPR020846">
    <property type="entry name" value="MFS_dom"/>
</dbReference>
<dbReference type="InterPro" id="IPR050814">
    <property type="entry name" value="Myo-inositol_Transporter"/>
</dbReference>
<dbReference type="InterPro" id="IPR005829">
    <property type="entry name" value="Sugar_transporter_CS"/>
</dbReference>
<sequence>MTAGYVPLATSPRGSASALVDDRAAPEVDEAAVVVLGEDTVTPFVWALVCAAAISGLLFGYDTGVISGTLVVIGTDLGAELTTHQKEAITSATTLGALFGGLGAGALSDARGRKGVLFLANIVFIVGALLQAAAHAVSTMVVGRFIVGLGVGLASCIAPLYIGELAPTRMRGRLVTVNAVVCTFGQVVAYTIGALFARAPGGWRWMVGLGALPAAVQLASLGFLPESPRILLLRGDTRAVERVLARVYPLATKGDVARKVEIMARAVAQSVEIEKTTTMRQRAASLFRVGAYRRALVIGCGLQALQQACGFNTLMYYSASIFAAMGFKNATATGLIIATVNCVFTLVALKIIDPIGRRPIMLYTVPLMALALFSTSFFFGQLTHGTDGVLVPGTEYPRSQALLVLLSMMFFVAAYATGSGNIPWQQGELFPLEVRGLGTSLCTATNWSVNLLVAATFLSLMEAATPAGAFALYAVVCLVGWVFVWRCYPETSGLSLEEVSEVFADDFGVKKSDAMRRAHGLGAARRQHHKERLAGAFRIFARLGYDEGVAGHITVRDVVNPHAFWVNPYGVAFDQMTASDLLLIDHDGNVLGGGKDGDGQLFNAAGFAIHGSIHRQRQDIHAAAHSHSYFGRAFSCLGRNIDLASVEGAQYGETVRLYDDFGGVVLDDAEGLAICKALGPAGKGAILQNHGILTAAGTVDAAVAYFVRLERLCQAQLEADAADGPRVLTDSEVHAVFAEQGGEEVAYEQAQELYEWLEAVDGQDYKL</sequence>
<dbReference type="KEGG" id="ccac:CcaHIS019_0105740"/>
<gene>
    <name evidence="11" type="ORF">CcaverHIS019_0105740</name>
</gene>
<protein>
    <recommendedName>
        <fullName evidence="10">Major facilitator superfamily (MFS) profile domain-containing protein</fullName>
    </recommendedName>
</protein>
<dbReference type="PROSITE" id="PS00216">
    <property type="entry name" value="SUGAR_TRANSPORT_1"/>
    <property type="match status" value="1"/>
</dbReference>
<feature type="domain" description="Major facilitator superfamily (MFS) profile" evidence="10">
    <location>
        <begin position="48"/>
        <end position="492"/>
    </location>
</feature>
<dbReference type="Pfam" id="PF00596">
    <property type="entry name" value="Aldolase_II"/>
    <property type="match status" value="1"/>
</dbReference>
<feature type="transmembrane region" description="Helical" evidence="9">
    <location>
        <begin position="295"/>
        <end position="318"/>
    </location>
</feature>
<evidence type="ECO:0000256" key="9">
    <source>
        <dbReference type="SAM" id="Phobius"/>
    </source>
</evidence>
<evidence type="ECO:0000256" key="7">
    <source>
        <dbReference type="ARBA" id="ARBA00023136"/>
    </source>
</evidence>
<feature type="transmembrane region" description="Helical" evidence="9">
    <location>
        <begin position="330"/>
        <end position="349"/>
    </location>
</feature>